<name>A0A7I8IH99_SPIIN</name>
<dbReference type="Proteomes" id="UP000663760">
    <property type="component" value="Chromosome 3"/>
</dbReference>
<accession>A0A7I8IH99</accession>
<reference evidence="1" key="1">
    <citation type="submission" date="2019-12" db="EMBL/GenBank/DDBJ databases">
        <authorList>
            <person name="Scholz U."/>
            <person name="Mascher M."/>
            <person name="Fiebig A."/>
        </authorList>
    </citation>
    <scope>NUCLEOTIDE SEQUENCE</scope>
</reference>
<gene>
    <name evidence="1" type="ORF">SI7747_03003564</name>
    <name evidence="2" type="ORF">SI8410_03003888</name>
</gene>
<dbReference type="EMBL" id="LR743590">
    <property type="protein sequence ID" value="CAA2617398.1"/>
    <property type="molecule type" value="Genomic_DNA"/>
</dbReference>
<dbReference type="AlphaFoldDB" id="A0A7I8IH99"/>
<dbReference type="EMBL" id="LR746266">
    <property type="protein sequence ID" value="CAA7393086.1"/>
    <property type="molecule type" value="Genomic_DNA"/>
</dbReference>
<sequence>MYFFTHHHIYSKWNHTTHFNPVMPPIYVQ</sequence>
<protein>
    <submittedName>
        <fullName evidence="1">Uncharacterized protein</fullName>
    </submittedName>
</protein>
<organism evidence="1">
    <name type="scientific">Spirodela intermedia</name>
    <name type="common">Intermediate duckweed</name>
    <dbReference type="NCBI Taxonomy" id="51605"/>
    <lineage>
        <taxon>Eukaryota</taxon>
        <taxon>Viridiplantae</taxon>
        <taxon>Streptophyta</taxon>
        <taxon>Embryophyta</taxon>
        <taxon>Tracheophyta</taxon>
        <taxon>Spermatophyta</taxon>
        <taxon>Magnoliopsida</taxon>
        <taxon>Liliopsida</taxon>
        <taxon>Araceae</taxon>
        <taxon>Lemnoideae</taxon>
        <taxon>Spirodela</taxon>
    </lineage>
</organism>
<evidence type="ECO:0000313" key="1">
    <source>
        <dbReference type="EMBL" id="CAA2617398.1"/>
    </source>
</evidence>
<proteinExistence type="predicted"/>
<keyword evidence="3" id="KW-1185">Reference proteome</keyword>
<evidence type="ECO:0000313" key="3">
    <source>
        <dbReference type="Proteomes" id="UP000663760"/>
    </source>
</evidence>
<evidence type="ECO:0000313" key="2">
    <source>
        <dbReference type="EMBL" id="CAA7393086.1"/>
    </source>
</evidence>